<evidence type="ECO:0000313" key="11">
    <source>
        <dbReference type="EMBL" id="ONM44913.1"/>
    </source>
</evidence>
<reference evidence="11 12" key="1">
    <citation type="submission" date="2017-01" db="EMBL/GenBank/DDBJ databases">
        <title>Draft genome sequence of Pseudomonas pachastrellae type strain CCUG 46540T from a deep sea.</title>
        <authorList>
            <person name="Gomila M."/>
            <person name="Mulet M."/>
            <person name="Lalucat J."/>
            <person name="Garcia-Valdes E."/>
        </authorList>
    </citation>
    <scope>NUCLEOTIDE SEQUENCE [LARGE SCALE GENOMIC DNA]</scope>
    <source>
        <strain evidence="11 12">CCUG 46540</strain>
    </source>
</reference>
<dbReference type="InterPro" id="IPR011324">
    <property type="entry name" value="Cytotoxic_necrot_fac-like_cat"/>
</dbReference>
<evidence type="ECO:0000256" key="9">
    <source>
        <dbReference type="ARBA" id="ARBA00049893"/>
    </source>
</evidence>
<dbReference type="Proteomes" id="UP000242847">
    <property type="component" value="Unassembled WGS sequence"/>
</dbReference>
<evidence type="ECO:0000256" key="5">
    <source>
        <dbReference type="ARBA" id="ARBA00022801"/>
    </source>
</evidence>
<name>A0A1S8DHP8_9GAMM</name>
<evidence type="ECO:0000256" key="10">
    <source>
        <dbReference type="RuleBase" id="RU361274"/>
    </source>
</evidence>
<dbReference type="GO" id="GO:0017061">
    <property type="term" value="F:S-methyl-5-thioadenosine phosphorylase activity"/>
    <property type="evidence" value="ECO:0007669"/>
    <property type="project" value="UniProtKB-EC"/>
</dbReference>
<comment type="caution">
    <text evidence="11">The sequence shown here is derived from an EMBL/GenBank/DDBJ whole genome shotgun (WGS) entry which is preliminary data.</text>
</comment>
<dbReference type="AlphaFoldDB" id="A0A1S8DHP8"/>
<proteinExistence type="inferred from homology"/>
<dbReference type="NCBIfam" id="TIGR00726">
    <property type="entry name" value="peptidoglycan editing factor PgeF"/>
    <property type="match status" value="1"/>
</dbReference>
<protein>
    <recommendedName>
        <fullName evidence="10">Purine nucleoside phosphorylase</fullName>
    </recommendedName>
</protein>
<evidence type="ECO:0000256" key="8">
    <source>
        <dbReference type="ARBA" id="ARBA00048968"/>
    </source>
</evidence>
<dbReference type="Pfam" id="PF02578">
    <property type="entry name" value="Cu-oxidase_4"/>
    <property type="match status" value="1"/>
</dbReference>
<dbReference type="GO" id="GO:0005507">
    <property type="term" value="F:copper ion binding"/>
    <property type="evidence" value="ECO:0007669"/>
    <property type="project" value="TreeGrafter"/>
</dbReference>
<evidence type="ECO:0000256" key="3">
    <source>
        <dbReference type="ARBA" id="ARBA00022679"/>
    </source>
</evidence>
<evidence type="ECO:0000313" key="12">
    <source>
        <dbReference type="Proteomes" id="UP000242847"/>
    </source>
</evidence>
<comment type="catalytic activity">
    <reaction evidence="9">
        <text>S-methyl-5'-thioadenosine + phosphate = 5-(methylsulfanyl)-alpha-D-ribose 1-phosphate + adenine</text>
        <dbReference type="Rhea" id="RHEA:11852"/>
        <dbReference type="ChEBI" id="CHEBI:16708"/>
        <dbReference type="ChEBI" id="CHEBI:17509"/>
        <dbReference type="ChEBI" id="CHEBI:43474"/>
        <dbReference type="ChEBI" id="CHEBI:58533"/>
        <dbReference type="EC" id="2.4.2.28"/>
    </reaction>
    <physiologicalReaction direction="left-to-right" evidence="9">
        <dbReference type="Rhea" id="RHEA:11853"/>
    </physiologicalReaction>
</comment>
<dbReference type="PANTHER" id="PTHR30616:SF2">
    <property type="entry name" value="PURINE NUCLEOSIDE PHOSPHORYLASE LACC1"/>
    <property type="match status" value="1"/>
</dbReference>
<dbReference type="OrthoDB" id="4279at2"/>
<accession>A0A1S8DHP8</accession>
<keyword evidence="5" id="KW-0378">Hydrolase</keyword>
<evidence type="ECO:0000256" key="1">
    <source>
        <dbReference type="ARBA" id="ARBA00000553"/>
    </source>
</evidence>
<dbReference type="SUPFAM" id="SSF64438">
    <property type="entry name" value="CNF1/YfiH-like putative cysteine hydrolases"/>
    <property type="match status" value="1"/>
</dbReference>
<keyword evidence="12" id="KW-1185">Reference proteome</keyword>
<sequence>MSMLWMSAEWPAPAHVRTCITTRRGGCSQGVWKGFNLGDHVGDDPAHVAANRAELERVLGCQPAWLTQVHGTEVCKADPTQVVEADASWTDQPGIACTIMTADCLPVLFCDREGSRVAAAHAGWRGLLDGVLEQTVRRLGGSASELLVWLGPAIGPAAFEVGAEVREAFVKADARATSAFTPAEREGHWFADLYQLARQRLADVGVRQVYGGDECTWSDAARFFSYRRDGQTGRFASLIWLESPVAG</sequence>
<dbReference type="STRING" id="254161.SAMN05216256_11272"/>
<evidence type="ECO:0000256" key="4">
    <source>
        <dbReference type="ARBA" id="ARBA00022723"/>
    </source>
</evidence>
<evidence type="ECO:0000256" key="7">
    <source>
        <dbReference type="ARBA" id="ARBA00047989"/>
    </source>
</evidence>
<dbReference type="GO" id="GO:0016787">
    <property type="term" value="F:hydrolase activity"/>
    <property type="evidence" value="ECO:0007669"/>
    <property type="project" value="UniProtKB-KW"/>
</dbReference>
<dbReference type="CDD" id="cd16833">
    <property type="entry name" value="YfiH"/>
    <property type="match status" value="1"/>
</dbReference>
<comment type="similarity">
    <text evidence="2 10">Belongs to the purine nucleoside phosphorylase YfiH/LACC1 family.</text>
</comment>
<keyword evidence="3" id="KW-0808">Transferase</keyword>
<comment type="catalytic activity">
    <reaction evidence="7">
        <text>adenosine + H2O + H(+) = inosine + NH4(+)</text>
        <dbReference type="Rhea" id="RHEA:24408"/>
        <dbReference type="ChEBI" id="CHEBI:15377"/>
        <dbReference type="ChEBI" id="CHEBI:15378"/>
        <dbReference type="ChEBI" id="CHEBI:16335"/>
        <dbReference type="ChEBI" id="CHEBI:17596"/>
        <dbReference type="ChEBI" id="CHEBI:28938"/>
        <dbReference type="EC" id="3.5.4.4"/>
    </reaction>
    <physiologicalReaction direction="left-to-right" evidence="7">
        <dbReference type="Rhea" id="RHEA:24409"/>
    </physiologicalReaction>
</comment>
<evidence type="ECO:0000256" key="2">
    <source>
        <dbReference type="ARBA" id="ARBA00007353"/>
    </source>
</evidence>
<keyword evidence="6" id="KW-0862">Zinc</keyword>
<comment type="catalytic activity">
    <reaction evidence="1">
        <text>inosine + phosphate = alpha-D-ribose 1-phosphate + hypoxanthine</text>
        <dbReference type="Rhea" id="RHEA:27646"/>
        <dbReference type="ChEBI" id="CHEBI:17368"/>
        <dbReference type="ChEBI" id="CHEBI:17596"/>
        <dbReference type="ChEBI" id="CHEBI:43474"/>
        <dbReference type="ChEBI" id="CHEBI:57720"/>
        <dbReference type="EC" id="2.4.2.1"/>
    </reaction>
    <physiologicalReaction direction="left-to-right" evidence="1">
        <dbReference type="Rhea" id="RHEA:27647"/>
    </physiologicalReaction>
</comment>
<evidence type="ECO:0000256" key="6">
    <source>
        <dbReference type="ARBA" id="ARBA00022833"/>
    </source>
</evidence>
<dbReference type="Gene3D" id="3.60.140.10">
    <property type="entry name" value="CNF1/YfiH-like putative cysteine hydrolases"/>
    <property type="match status" value="1"/>
</dbReference>
<keyword evidence="4" id="KW-0479">Metal-binding</keyword>
<dbReference type="InterPro" id="IPR003730">
    <property type="entry name" value="Cu_polyphenol_OxRdtase"/>
</dbReference>
<dbReference type="RefSeq" id="WP_083725398.1">
    <property type="nucleotide sequence ID" value="NZ_FOUD01000012.1"/>
</dbReference>
<dbReference type="InterPro" id="IPR038371">
    <property type="entry name" value="Cu_polyphenol_OxRdtase_sf"/>
</dbReference>
<comment type="catalytic activity">
    <reaction evidence="8">
        <text>adenosine + phosphate = alpha-D-ribose 1-phosphate + adenine</text>
        <dbReference type="Rhea" id="RHEA:27642"/>
        <dbReference type="ChEBI" id="CHEBI:16335"/>
        <dbReference type="ChEBI" id="CHEBI:16708"/>
        <dbReference type="ChEBI" id="CHEBI:43474"/>
        <dbReference type="ChEBI" id="CHEBI:57720"/>
        <dbReference type="EC" id="2.4.2.1"/>
    </reaction>
    <physiologicalReaction direction="left-to-right" evidence="8">
        <dbReference type="Rhea" id="RHEA:27643"/>
    </physiologicalReaction>
</comment>
<gene>
    <name evidence="11" type="ORF">BXT89_05175</name>
</gene>
<dbReference type="EMBL" id="MUBC01000008">
    <property type="protein sequence ID" value="ONM44913.1"/>
    <property type="molecule type" value="Genomic_DNA"/>
</dbReference>
<dbReference type="PANTHER" id="PTHR30616">
    <property type="entry name" value="UNCHARACTERIZED PROTEIN YFIH"/>
    <property type="match status" value="1"/>
</dbReference>
<organism evidence="11 12">
    <name type="scientific">Halopseudomonas pachastrellae</name>
    <dbReference type="NCBI Taxonomy" id="254161"/>
    <lineage>
        <taxon>Bacteria</taxon>
        <taxon>Pseudomonadati</taxon>
        <taxon>Pseudomonadota</taxon>
        <taxon>Gammaproteobacteria</taxon>
        <taxon>Pseudomonadales</taxon>
        <taxon>Pseudomonadaceae</taxon>
        <taxon>Halopseudomonas</taxon>
    </lineage>
</organism>